<sequence length="82" mass="8843">RARGVVEQAQDALSHDMTGAQERLAELDAFYEELIDSFVSVIKSWDAKRKVSAPQKRAPSKQPAVSQGGGTSLDEVGALDVE</sequence>
<evidence type="ECO:0000256" key="1">
    <source>
        <dbReference type="SAM" id="MobiDB-lite"/>
    </source>
</evidence>
<name>X1JCL3_9ZZZZ</name>
<organism evidence="2">
    <name type="scientific">marine sediment metagenome</name>
    <dbReference type="NCBI Taxonomy" id="412755"/>
    <lineage>
        <taxon>unclassified sequences</taxon>
        <taxon>metagenomes</taxon>
        <taxon>ecological metagenomes</taxon>
    </lineage>
</organism>
<gene>
    <name evidence="2" type="ORF">S03H2_43076</name>
</gene>
<dbReference type="EMBL" id="BARU01026843">
    <property type="protein sequence ID" value="GAH67478.1"/>
    <property type="molecule type" value="Genomic_DNA"/>
</dbReference>
<proteinExistence type="predicted"/>
<dbReference type="AlphaFoldDB" id="X1JCL3"/>
<protein>
    <submittedName>
        <fullName evidence="2">Uncharacterized protein</fullName>
    </submittedName>
</protein>
<feature type="non-terminal residue" evidence="2">
    <location>
        <position position="1"/>
    </location>
</feature>
<reference evidence="2" key="1">
    <citation type="journal article" date="2014" name="Front. Microbiol.">
        <title>High frequency of phylogenetically diverse reductive dehalogenase-homologous genes in deep subseafloor sedimentary metagenomes.</title>
        <authorList>
            <person name="Kawai M."/>
            <person name="Futagami T."/>
            <person name="Toyoda A."/>
            <person name="Takaki Y."/>
            <person name="Nishi S."/>
            <person name="Hori S."/>
            <person name="Arai W."/>
            <person name="Tsubouchi T."/>
            <person name="Morono Y."/>
            <person name="Uchiyama I."/>
            <person name="Ito T."/>
            <person name="Fujiyama A."/>
            <person name="Inagaki F."/>
            <person name="Takami H."/>
        </authorList>
    </citation>
    <scope>NUCLEOTIDE SEQUENCE</scope>
    <source>
        <strain evidence="2">Expedition CK06-06</strain>
    </source>
</reference>
<comment type="caution">
    <text evidence="2">The sequence shown here is derived from an EMBL/GenBank/DDBJ whole genome shotgun (WGS) entry which is preliminary data.</text>
</comment>
<evidence type="ECO:0000313" key="2">
    <source>
        <dbReference type="EMBL" id="GAH67478.1"/>
    </source>
</evidence>
<feature type="region of interest" description="Disordered" evidence="1">
    <location>
        <begin position="50"/>
        <end position="82"/>
    </location>
</feature>
<accession>X1JCL3</accession>